<dbReference type="Proteomes" id="UP000791080">
    <property type="component" value="Unassembled WGS sequence"/>
</dbReference>
<dbReference type="InterPro" id="IPR002734">
    <property type="entry name" value="RibDG_C"/>
</dbReference>
<dbReference type="PANTHER" id="PTHR38011">
    <property type="entry name" value="DIHYDROFOLATE REDUCTASE FAMILY PROTEIN (AFU_ORTHOLOGUE AFUA_8G06820)"/>
    <property type="match status" value="1"/>
</dbReference>
<evidence type="ECO:0000313" key="2">
    <source>
        <dbReference type="EMBL" id="MCP2330654.1"/>
    </source>
</evidence>
<dbReference type="InterPro" id="IPR050765">
    <property type="entry name" value="Riboflavin_Biosynth_HTPR"/>
</dbReference>
<feature type="domain" description="Bacterial bifunctional deaminase-reductase C-terminal" evidence="1">
    <location>
        <begin position="5"/>
        <end position="178"/>
    </location>
</feature>
<gene>
    <name evidence="2" type="ORF">G443_000924</name>
</gene>
<dbReference type="PANTHER" id="PTHR38011:SF11">
    <property type="entry name" value="2,5-DIAMINO-6-RIBOSYLAMINO-4(3H)-PYRIMIDINONE 5'-PHOSPHATE REDUCTASE"/>
    <property type="match status" value="1"/>
</dbReference>
<evidence type="ECO:0000313" key="3">
    <source>
        <dbReference type="Proteomes" id="UP000791080"/>
    </source>
</evidence>
<accession>A0ABT1JDS7</accession>
<dbReference type="SUPFAM" id="SSF53597">
    <property type="entry name" value="Dihydrofolate reductase-like"/>
    <property type="match status" value="1"/>
</dbReference>
<organism evidence="2 3">
    <name type="scientific">Actinoalloteichus caeruleus DSM 43889</name>
    <dbReference type="NCBI Taxonomy" id="1120930"/>
    <lineage>
        <taxon>Bacteria</taxon>
        <taxon>Bacillati</taxon>
        <taxon>Actinomycetota</taxon>
        <taxon>Actinomycetes</taxon>
        <taxon>Pseudonocardiales</taxon>
        <taxon>Pseudonocardiaceae</taxon>
        <taxon>Actinoalloteichus</taxon>
        <taxon>Actinoalloteichus cyanogriseus</taxon>
    </lineage>
</organism>
<comment type="caution">
    <text evidence="2">The sequence shown here is derived from an EMBL/GenBank/DDBJ whole genome shotgun (WGS) entry which is preliminary data.</text>
</comment>
<dbReference type="InterPro" id="IPR024072">
    <property type="entry name" value="DHFR-like_dom_sf"/>
</dbReference>
<sequence>MRRLKLQVQTTVDGYLAGPNGEMDWMTLPWSEDLNDYVKTLMAPVDHIMLGRHLAEGFIPTWAANPDGETEETVAWMNDTPKTVVSNTLTESPWENAVIAGGDLAAVVHRLKDEPGGDLIAYGGATLVSGLIGGGLVDELHLLVNPVAIGAGLPVFPPLAEYQRLRLVTAQPFDCGITALRYEPSAG</sequence>
<reference evidence="2 3" key="1">
    <citation type="submission" date="2013-07" db="EMBL/GenBank/DDBJ databases">
        <authorList>
            <consortium name="DOE Joint Genome Institute"/>
            <person name="Reeve W."/>
            <person name="Huntemann M."/>
            <person name="Han J."/>
            <person name="Chen A."/>
            <person name="Kyrpides N."/>
            <person name="Mavromatis K."/>
            <person name="Markowitz V."/>
            <person name="Palaniappan K."/>
            <person name="Ivanova N."/>
            <person name="Schaumberg A."/>
            <person name="Pati A."/>
            <person name="Liolios K."/>
            <person name="Nordberg H.P."/>
            <person name="Cantor M.N."/>
            <person name="Hua S.X."/>
            <person name="Woyke T."/>
        </authorList>
    </citation>
    <scope>NUCLEOTIDE SEQUENCE [LARGE SCALE GENOMIC DNA]</scope>
    <source>
        <strain evidence="2 3">DSM 43889</strain>
    </source>
</reference>
<dbReference type="RefSeq" id="WP_026420336.1">
    <property type="nucleotide sequence ID" value="NZ_AUBJ02000001.1"/>
</dbReference>
<dbReference type="Pfam" id="PF01872">
    <property type="entry name" value="RibD_C"/>
    <property type="match status" value="1"/>
</dbReference>
<proteinExistence type="predicted"/>
<reference evidence="2 3" key="2">
    <citation type="submission" date="2022-06" db="EMBL/GenBank/DDBJ databases">
        <title>Genomic Encyclopedia of Type Strains, Phase I: the one thousand microbial genomes (KMG-I) project.</title>
        <authorList>
            <person name="Kyrpides N."/>
        </authorList>
    </citation>
    <scope>NUCLEOTIDE SEQUENCE [LARGE SCALE GENOMIC DNA]</scope>
    <source>
        <strain evidence="2 3">DSM 43889</strain>
    </source>
</reference>
<dbReference type="EMBL" id="AUBJ02000001">
    <property type="protein sequence ID" value="MCP2330654.1"/>
    <property type="molecule type" value="Genomic_DNA"/>
</dbReference>
<evidence type="ECO:0000259" key="1">
    <source>
        <dbReference type="Pfam" id="PF01872"/>
    </source>
</evidence>
<protein>
    <submittedName>
        <fullName evidence="2">Dihydrofolate reductase</fullName>
    </submittedName>
</protein>
<name>A0ABT1JDS7_ACTCY</name>
<dbReference type="Gene3D" id="3.40.430.10">
    <property type="entry name" value="Dihydrofolate Reductase, subunit A"/>
    <property type="match status" value="1"/>
</dbReference>
<keyword evidence="3" id="KW-1185">Reference proteome</keyword>